<feature type="region of interest" description="Disordered" evidence="1">
    <location>
        <begin position="1"/>
        <end position="25"/>
    </location>
</feature>
<evidence type="ECO:0000313" key="2">
    <source>
        <dbReference type="EMBL" id="MFC7371906.1"/>
    </source>
</evidence>
<dbReference type="Proteomes" id="UP001596549">
    <property type="component" value="Unassembled WGS sequence"/>
</dbReference>
<accession>A0ABW2NQP7</accession>
<keyword evidence="3" id="KW-1185">Reference proteome</keyword>
<evidence type="ECO:0000256" key="1">
    <source>
        <dbReference type="SAM" id="MobiDB-lite"/>
    </source>
</evidence>
<reference evidence="3" key="1">
    <citation type="journal article" date="2019" name="Int. J. Syst. Evol. Microbiol.">
        <title>The Global Catalogue of Microorganisms (GCM) 10K type strain sequencing project: providing services to taxonomists for standard genome sequencing and annotation.</title>
        <authorList>
            <consortium name="The Broad Institute Genomics Platform"/>
            <consortium name="The Broad Institute Genome Sequencing Center for Infectious Disease"/>
            <person name="Wu L."/>
            <person name="Ma J."/>
        </authorList>
    </citation>
    <scope>NUCLEOTIDE SEQUENCE [LARGE SCALE GENOMIC DNA]</scope>
    <source>
        <strain evidence="3">NBRC 106396</strain>
    </source>
</reference>
<sequence>MARKEWKTEHKPPERCSSRAHSEENGVQSLYGAKNRLNGAQSIGTGVNFI</sequence>
<organism evidence="2 3">
    <name type="scientific">Fictibacillus iocasae</name>
    <dbReference type="NCBI Taxonomy" id="2715437"/>
    <lineage>
        <taxon>Bacteria</taxon>
        <taxon>Bacillati</taxon>
        <taxon>Bacillota</taxon>
        <taxon>Bacilli</taxon>
        <taxon>Bacillales</taxon>
        <taxon>Fictibacillaceae</taxon>
        <taxon>Fictibacillus</taxon>
    </lineage>
</organism>
<gene>
    <name evidence="2" type="ORF">ACFQPF_09465</name>
</gene>
<evidence type="ECO:0000313" key="3">
    <source>
        <dbReference type="Proteomes" id="UP001596549"/>
    </source>
</evidence>
<dbReference type="RefSeq" id="WP_379748955.1">
    <property type="nucleotide sequence ID" value="NZ_JBHTCP010000015.1"/>
</dbReference>
<name>A0ABW2NQP7_9BACL</name>
<proteinExistence type="predicted"/>
<dbReference type="EMBL" id="JBHTCP010000015">
    <property type="protein sequence ID" value="MFC7371906.1"/>
    <property type="molecule type" value="Genomic_DNA"/>
</dbReference>
<feature type="compositionally biased region" description="Basic and acidic residues" evidence="1">
    <location>
        <begin position="1"/>
        <end position="24"/>
    </location>
</feature>
<protein>
    <submittedName>
        <fullName evidence="2">Uncharacterized protein</fullName>
    </submittedName>
</protein>
<comment type="caution">
    <text evidence="2">The sequence shown here is derived from an EMBL/GenBank/DDBJ whole genome shotgun (WGS) entry which is preliminary data.</text>
</comment>